<reference evidence="19 20" key="1">
    <citation type="submission" date="2018-12" db="EMBL/GenBank/DDBJ databases">
        <title>Complete Genome Sequence of Glutamicibacter creatinolyticus strain LGCM259,isolated from an abscess of a 12-year-old mare in Italy.</title>
        <authorList>
            <person name="Santos R.G."/>
            <person name="Silva A.L."/>
            <person name="Seyffert N."/>
            <person name="Castro T.L.P."/>
            <person name="Attili A.R."/>
            <person name="Rifici C."/>
            <person name="Mazzullo G."/>
            <person name="Brenig B."/>
            <person name="Venanzi F."/>
            <person name="Azevedo V."/>
        </authorList>
    </citation>
    <scope>NUCLEOTIDE SEQUENCE [LARGE SCALE GENOMIC DNA]</scope>
    <source>
        <strain evidence="19 20">LGCM 259</strain>
    </source>
</reference>
<dbReference type="GO" id="GO:0042773">
    <property type="term" value="P:ATP synthesis coupled electron transport"/>
    <property type="evidence" value="ECO:0007669"/>
    <property type="project" value="TreeGrafter"/>
</dbReference>
<feature type="region of interest" description="Disordered" evidence="16">
    <location>
        <begin position="19"/>
        <end position="42"/>
    </location>
</feature>
<evidence type="ECO:0000256" key="16">
    <source>
        <dbReference type="SAM" id="MobiDB-lite"/>
    </source>
</evidence>
<dbReference type="GO" id="GO:0016020">
    <property type="term" value="C:membrane"/>
    <property type="evidence" value="ECO:0007669"/>
    <property type="project" value="UniProtKB-SubCell"/>
</dbReference>
<dbReference type="AlphaFoldDB" id="A0A5B7WVQ2"/>
<evidence type="ECO:0000259" key="18">
    <source>
        <dbReference type="PROSITE" id="PS50857"/>
    </source>
</evidence>
<dbReference type="Proteomes" id="UP000307000">
    <property type="component" value="Chromosome"/>
</dbReference>
<feature type="compositionally biased region" description="Polar residues" evidence="16">
    <location>
        <begin position="33"/>
        <end position="42"/>
    </location>
</feature>
<dbReference type="EMBL" id="CP034412">
    <property type="protein sequence ID" value="QCY47173.1"/>
    <property type="molecule type" value="Genomic_DNA"/>
</dbReference>
<dbReference type="KEGG" id="gcr:GcLGCM259_1442"/>
<dbReference type="PRINTS" id="PR01166">
    <property type="entry name" value="CYCOXIDASEII"/>
</dbReference>
<dbReference type="Gene3D" id="2.60.40.420">
    <property type="entry name" value="Cupredoxins - blue copper proteins"/>
    <property type="match status" value="1"/>
</dbReference>
<evidence type="ECO:0000256" key="14">
    <source>
        <dbReference type="ARBA" id="ARBA00031399"/>
    </source>
</evidence>
<comment type="function">
    <text evidence="13">Subunits I and II form the functional core of the enzyme complex. Electrons originating in cytochrome c are transferred via heme a and Cu(A) to the binuclear center formed by heme a3 and Cu(B).</text>
</comment>
<dbReference type="GO" id="GO:0016491">
    <property type="term" value="F:oxidoreductase activity"/>
    <property type="evidence" value="ECO:0007669"/>
    <property type="project" value="InterPro"/>
</dbReference>
<evidence type="ECO:0000256" key="10">
    <source>
        <dbReference type="ARBA" id="ARBA00022989"/>
    </source>
</evidence>
<evidence type="ECO:0000256" key="6">
    <source>
        <dbReference type="ARBA" id="ARBA00022692"/>
    </source>
</evidence>
<feature type="transmembrane region" description="Helical" evidence="17">
    <location>
        <begin position="137"/>
        <end position="153"/>
    </location>
</feature>
<evidence type="ECO:0000256" key="1">
    <source>
        <dbReference type="ARBA" id="ARBA00004141"/>
    </source>
</evidence>
<accession>A0A5B7WVQ2</accession>
<dbReference type="SUPFAM" id="SSF49503">
    <property type="entry name" value="Cupredoxins"/>
    <property type="match status" value="1"/>
</dbReference>
<evidence type="ECO:0000256" key="8">
    <source>
        <dbReference type="ARBA" id="ARBA00022967"/>
    </source>
</evidence>
<evidence type="ECO:0000256" key="4">
    <source>
        <dbReference type="ARBA" id="ARBA00022448"/>
    </source>
</evidence>
<feature type="transmembrane region" description="Helical" evidence="17">
    <location>
        <begin position="95"/>
        <end position="116"/>
    </location>
</feature>
<dbReference type="InterPro" id="IPR036257">
    <property type="entry name" value="Cyt_c_oxidase_su2_TM_sf"/>
</dbReference>
<dbReference type="GO" id="GO:0005507">
    <property type="term" value="F:copper ion binding"/>
    <property type="evidence" value="ECO:0007669"/>
    <property type="project" value="InterPro"/>
</dbReference>
<evidence type="ECO:0000256" key="5">
    <source>
        <dbReference type="ARBA" id="ARBA00022660"/>
    </source>
</evidence>
<feature type="compositionally biased region" description="Basic and acidic residues" evidence="16">
    <location>
        <begin position="19"/>
        <end position="31"/>
    </location>
</feature>
<dbReference type="InterPro" id="IPR008972">
    <property type="entry name" value="Cupredoxin"/>
</dbReference>
<dbReference type="SUPFAM" id="SSF81464">
    <property type="entry name" value="Cytochrome c oxidase subunit II-like, transmembrane region"/>
    <property type="match status" value="1"/>
</dbReference>
<dbReference type="Gene3D" id="1.10.287.90">
    <property type="match status" value="1"/>
</dbReference>
<dbReference type="Pfam" id="PF00116">
    <property type="entry name" value="COX2"/>
    <property type="match status" value="1"/>
</dbReference>
<keyword evidence="10 17" id="KW-1133">Transmembrane helix</keyword>
<comment type="subcellular location">
    <subcellularLocation>
        <location evidence="1">Membrane</location>
        <topology evidence="1">Multi-pass membrane protein</topology>
    </subcellularLocation>
</comment>
<keyword evidence="4" id="KW-0813">Transport</keyword>
<sequence length="329" mass="37044">MFRFVGQLTGHTRKRGMTYEDHTFSTNKEEGPSVSSQDRTGSRGSAKAKVMALVGTGALLLTGCSAEVKRGWLPNVERDTTNHTGMIQDLWVNSWIAVTVIGVLTWGLMLWCVVAYRRRKSDTGYPRQISYNLPIEIFYTAIPLVLVLVFFSFNNNVEKAINTKVDSEVVVDVRAKQWAWDFNYSYDGQEKYFAGKQAHLNEDGSAGAQETLPTLYLPVNKTVTLELNSRDVIHSFWVPAFVQKLDMIPGRTNYMYLTPQVEGTFDGKCAELCGEYHSEMLFNVKVVSEAEFKAQMAKLEDGHLGEEYDRQPNKVNSVVVEHEGQGEGE</sequence>
<evidence type="ECO:0000256" key="13">
    <source>
        <dbReference type="ARBA" id="ARBA00024688"/>
    </source>
</evidence>
<dbReference type="CDD" id="cd13919">
    <property type="entry name" value="CuRO_HCO_II_like_5"/>
    <property type="match status" value="1"/>
</dbReference>
<feature type="domain" description="Cytochrome oxidase subunit II copper A binding" evidence="18">
    <location>
        <begin position="166"/>
        <end position="298"/>
    </location>
</feature>
<evidence type="ECO:0000256" key="9">
    <source>
        <dbReference type="ARBA" id="ARBA00022982"/>
    </source>
</evidence>
<comment type="catalytic activity">
    <reaction evidence="15">
        <text>4 Fe(II)-[cytochrome c] + O2 + 8 H(+)(in) = 4 Fe(III)-[cytochrome c] + 2 H2O + 4 H(+)(out)</text>
        <dbReference type="Rhea" id="RHEA:11436"/>
        <dbReference type="Rhea" id="RHEA-COMP:10350"/>
        <dbReference type="Rhea" id="RHEA-COMP:14399"/>
        <dbReference type="ChEBI" id="CHEBI:15377"/>
        <dbReference type="ChEBI" id="CHEBI:15378"/>
        <dbReference type="ChEBI" id="CHEBI:15379"/>
        <dbReference type="ChEBI" id="CHEBI:29033"/>
        <dbReference type="ChEBI" id="CHEBI:29034"/>
        <dbReference type="EC" id="7.1.1.9"/>
    </reaction>
</comment>
<protein>
    <recommendedName>
        <fullName evidence="3">cytochrome-c oxidase</fullName>
        <ecNumber evidence="3">7.1.1.9</ecNumber>
    </recommendedName>
    <alternativeName>
        <fullName evidence="14">Cytochrome aa3 subunit 2</fullName>
    </alternativeName>
</protein>
<dbReference type="GO" id="GO:0004129">
    <property type="term" value="F:cytochrome-c oxidase activity"/>
    <property type="evidence" value="ECO:0007669"/>
    <property type="project" value="UniProtKB-EC"/>
</dbReference>
<evidence type="ECO:0000256" key="12">
    <source>
        <dbReference type="ARBA" id="ARBA00023136"/>
    </source>
</evidence>
<dbReference type="PANTHER" id="PTHR22888:SF9">
    <property type="entry name" value="CYTOCHROME C OXIDASE SUBUNIT 2"/>
    <property type="match status" value="1"/>
</dbReference>
<evidence type="ECO:0000256" key="7">
    <source>
        <dbReference type="ARBA" id="ARBA00022723"/>
    </source>
</evidence>
<gene>
    <name evidence="19" type="primary">coxB</name>
    <name evidence="19" type="ORF">GcLGCM259_1442</name>
</gene>
<evidence type="ECO:0000256" key="2">
    <source>
        <dbReference type="ARBA" id="ARBA00007866"/>
    </source>
</evidence>
<feature type="compositionally biased region" description="Basic and acidic residues" evidence="16">
    <location>
        <begin position="320"/>
        <end position="329"/>
    </location>
</feature>
<keyword evidence="5" id="KW-0679">Respiratory chain</keyword>
<keyword evidence="11" id="KW-0186">Copper</keyword>
<dbReference type="InterPro" id="IPR001505">
    <property type="entry name" value="Copper_CuA"/>
</dbReference>
<evidence type="ECO:0000313" key="19">
    <source>
        <dbReference type="EMBL" id="QCY47173.1"/>
    </source>
</evidence>
<keyword evidence="12 17" id="KW-0472">Membrane</keyword>
<comment type="similarity">
    <text evidence="2">Belongs to the cytochrome c oxidase subunit 2 family.</text>
</comment>
<keyword evidence="20" id="KW-1185">Reference proteome</keyword>
<dbReference type="InterPro" id="IPR014222">
    <property type="entry name" value="Cyt_c_oxidase_su2"/>
</dbReference>
<evidence type="ECO:0000313" key="20">
    <source>
        <dbReference type="Proteomes" id="UP000307000"/>
    </source>
</evidence>
<dbReference type="PROSITE" id="PS50857">
    <property type="entry name" value="COX2_CUA"/>
    <property type="match status" value="1"/>
</dbReference>
<keyword evidence="7" id="KW-0479">Metal-binding</keyword>
<keyword evidence="9" id="KW-0249">Electron transport</keyword>
<name>A0A5B7WVQ2_9MICC</name>
<proteinExistence type="inferred from homology"/>
<feature type="region of interest" description="Disordered" evidence="16">
    <location>
        <begin position="304"/>
        <end position="329"/>
    </location>
</feature>
<dbReference type="PANTHER" id="PTHR22888">
    <property type="entry name" value="CYTOCHROME C OXIDASE, SUBUNIT II"/>
    <property type="match status" value="1"/>
</dbReference>
<dbReference type="EC" id="7.1.1.9" evidence="3"/>
<organism evidence="19 20">
    <name type="scientific">Glutamicibacter creatinolyticus</name>
    <dbReference type="NCBI Taxonomy" id="162496"/>
    <lineage>
        <taxon>Bacteria</taxon>
        <taxon>Bacillati</taxon>
        <taxon>Actinomycetota</taxon>
        <taxon>Actinomycetes</taxon>
        <taxon>Micrococcales</taxon>
        <taxon>Micrococcaceae</taxon>
        <taxon>Glutamicibacter</taxon>
    </lineage>
</organism>
<dbReference type="NCBIfam" id="TIGR02866">
    <property type="entry name" value="CoxB"/>
    <property type="match status" value="1"/>
</dbReference>
<dbReference type="PROSITE" id="PS00078">
    <property type="entry name" value="COX2"/>
    <property type="match status" value="1"/>
</dbReference>
<evidence type="ECO:0000256" key="3">
    <source>
        <dbReference type="ARBA" id="ARBA00012949"/>
    </source>
</evidence>
<evidence type="ECO:0000256" key="15">
    <source>
        <dbReference type="ARBA" id="ARBA00047816"/>
    </source>
</evidence>
<keyword evidence="8" id="KW-1278">Translocase</keyword>
<dbReference type="InterPro" id="IPR002429">
    <property type="entry name" value="CcO_II-like_C"/>
</dbReference>
<keyword evidence="6 17" id="KW-0812">Transmembrane</keyword>
<dbReference type="InterPro" id="IPR045187">
    <property type="entry name" value="CcO_II"/>
</dbReference>
<evidence type="ECO:0000256" key="17">
    <source>
        <dbReference type="SAM" id="Phobius"/>
    </source>
</evidence>
<evidence type="ECO:0000256" key="11">
    <source>
        <dbReference type="ARBA" id="ARBA00023008"/>
    </source>
</evidence>